<evidence type="ECO:0000313" key="3">
    <source>
        <dbReference type="EMBL" id="UJO14813.1"/>
    </source>
</evidence>
<feature type="region of interest" description="Disordered" evidence="1">
    <location>
        <begin position="732"/>
        <end position="764"/>
    </location>
</feature>
<dbReference type="Pfam" id="PF14661">
    <property type="entry name" value="HAUS6_N"/>
    <property type="match status" value="1"/>
</dbReference>
<feature type="compositionally biased region" description="Basic and acidic residues" evidence="1">
    <location>
        <begin position="702"/>
        <end position="714"/>
    </location>
</feature>
<accession>A0A9Q8LDR3</accession>
<evidence type="ECO:0000313" key="4">
    <source>
        <dbReference type="Proteomes" id="UP000756132"/>
    </source>
</evidence>
<dbReference type="EMBL" id="CP090165">
    <property type="protein sequence ID" value="UJO14813.1"/>
    <property type="molecule type" value="Genomic_DNA"/>
</dbReference>
<feature type="compositionally biased region" description="Basic and acidic residues" evidence="1">
    <location>
        <begin position="643"/>
        <end position="655"/>
    </location>
</feature>
<dbReference type="KEGG" id="ffu:CLAFUR5_07920"/>
<gene>
    <name evidence="3" type="ORF">CLAFUR5_07920</name>
</gene>
<dbReference type="Proteomes" id="UP000756132">
    <property type="component" value="Chromosome 3"/>
</dbReference>
<feature type="compositionally biased region" description="Polar residues" evidence="1">
    <location>
        <begin position="678"/>
        <end position="700"/>
    </location>
</feature>
<sequence>MERRPSTANSVASSTHHQHKRSASRVVDVQVNVQTIISLFVRNLRLLKFDLLQDWPAITPASLGNQDARTRIRCAEWALYQLFRVYDPATTSDKLQPFFPPLEPLQSINLRAALYRCLDGLKKGGVLGRETVLRKSMLDDCQGDKFWELCLSFSTIVLRKAVVDKTSRHKHGKPLAQRLGIAQGLSRGQKDSMLPLAIAHKAALAKVLSEKERRRQTYDTLFDVFVDKESDLHDRKADIQHRRVKQSRAAIAEEMLEQDWLASEEVRSALLNGDDAAGGDSLLTKSFAQVWAMNEKNRLFWSRSAEVGLLEGLEHRTRQQKQRLQRWQKFHDKLVQSKQPTSKGGAGAVASKLRFDQHRNMTLRDMACDPNPPSPKQHKKHDSVMKYDEILSAMREELRKTSAMEVPRSPKKKDPEITPRPRQHSYDARKPSITSLDGTSEQHHRTHSQTAVPFRPQFGRRVSSRSRSYQQPKVIRQLEPIPLKSEIFSPLKTKGIGMSPASDGRMSVFTSPVEESPGQQMGDVVGGAAAQHSRQDSTSSLALAISTSSTPSKTGSGTSTPQSARSSYGNHDSAVEMPMKASTLGPAGRNLDGMGRTVRPSLADRTRMSMALKSTEDSGDVESDAVSASTDKAEVTDEPETTALERRATLQERTRQSISLAPQPVPKVNKRSSHARSRTSTFPVNQFETPPRRSTVSISVQEEEHLPRRDITPRDKLFEEDAEYASIFKPRPKIKLSPIVSPDAVGHDHDSDVEGSPLVGRENE</sequence>
<reference evidence="3" key="1">
    <citation type="submission" date="2021-12" db="EMBL/GenBank/DDBJ databases">
        <authorList>
            <person name="Zaccaron A."/>
            <person name="Stergiopoulos I."/>
        </authorList>
    </citation>
    <scope>NUCLEOTIDE SEQUENCE</scope>
    <source>
        <strain evidence="3">Race5_Kim</strain>
    </source>
</reference>
<dbReference type="OMA" id="RVHCVEW"/>
<feature type="region of interest" description="Disordered" evidence="1">
    <location>
        <begin position="399"/>
        <end position="450"/>
    </location>
</feature>
<evidence type="ECO:0000259" key="2">
    <source>
        <dbReference type="Pfam" id="PF14661"/>
    </source>
</evidence>
<dbReference type="GeneID" id="71987798"/>
<name>A0A9Q8LDR3_PASFU</name>
<feature type="compositionally biased region" description="Polar residues" evidence="1">
    <location>
        <begin position="1"/>
        <end position="15"/>
    </location>
</feature>
<feature type="compositionally biased region" description="Basic residues" evidence="1">
    <location>
        <begin position="668"/>
        <end position="677"/>
    </location>
</feature>
<dbReference type="InterPro" id="IPR028163">
    <property type="entry name" value="HAUS_6_N"/>
</dbReference>
<dbReference type="OrthoDB" id="5575722at2759"/>
<proteinExistence type="predicted"/>
<feature type="compositionally biased region" description="Low complexity" evidence="1">
    <location>
        <begin position="537"/>
        <end position="563"/>
    </location>
</feature>
<dbReference type="AlphaFoldDB" id="A0A9Q8LDR3"/>
<protein>
    <recommendedName>
        <fullName evidence="2">HAUS augmin-like complex subunit 6 N-terminal domain-containing protein</fullName>
    </recommendedName>
</protein>
<feature type="region of interest" description="Disordered" evidence="1">
    <location>
        <begin position="511"/>
        <end position="714"/>
    </location>
</feature>
<reference evidence="3" key="2">
    <citation type="journal article" date="2022" name="Microb. Genom.">
        <title>A chromosome-scale genome assembly of the tomato pathogen Cladosporium fulvum reveals a compartmentalized genome architecture and the presence of a dispensable chromosome.</title>
        <authorList>
            <person name="Zaccaron A.Z."/>
            <person name="Chen L.H."/>
            <person name="Samaras A."/>
            <person name="Stergiopoulos I."/>
        </authorList>
    </citation>
    <scope>NUCLEOTIDE SEQUENCE</scope>
    <source>
        <strain evidence="3">Race5_Kim</strain>
    </source>
</reference>
<organism evidence="3 4">
    <name type="scientific">Passalora fulva</name>
    <name type="common">Tomato leaf mold</name>
    <name type="synonym">Cladosporium fulvum</name>
    <dbReference type="NCBI Taxonomy" id="5499"/>
    <lineage>
        <taxon>Eukaryota</taxon>
        <taxon>Fungi</taxon>
        <taxon>Dikarya</taxon>
        <taxon>Ascomycota</taxon>
        <taxon>Pezizomycotina</taxon>
        <taxon>Dothideomycetes</taxon>
        <taxon>Dothideomycetidae</taxon>
        <taxon>Mycosphaerellales</taxon>
        <taxon>Mycosphaerellaceae</taxon>
        <taxon>Fulvia</taxon>
    </lineage>
</organism>
<feature type="compositionally biased region" description="Basic and acidic residues" evidence="1">
    <location>
        <begin position="412"/>
        <end position="430"/>
    </location>
</feature>
<evidence type="ECO:0000256" key="1">
    <source>
        <dbReference type="SAM" id="MobiDB-lite"/>
    </source>
</evidence>
<feature type="region of interest" description="Disordered" evidence="1">
    <location>
        <begin position="1"/>
        <end position="23"/>
    </location>
</feature>
<keyword evidence="4" id="KW-1185">Reference proteome</keyword>
<dbReference type="RefSeq" id="XP_047759179.1">
    <property type="nucleotide sequence ID" value="XM_047907068.1"/>
</dbReference>
<feature type="domain" description="HAUS augmin-like complex subunit 6 N-terminal" evidence="2">
    <location>
        <begin position="40"/>
        <end position="251"/>
    </location>
</feature>